<sequence length="71" mass="8434">MKVDSLKLGLIERLMKVQKTSTLVRMEELITRAEMEDRAEESLNSISNKEIISIEEFKKENHKWVKENRTK</sequence>
<dbReference type="EMBL" id="JBHUHR010000050">
    <property type="protein sequence ID" value="MFD2037594.1"/>
    <property type="molecule type" value="Genomic_DNA"/>
</dbReference>
<evidence type="ECO:0000313" key="2">
    <source>
        <dbReference type="Proteomes" id="UP001597361"/>
    </source>
</evidence>
<organism evidence="1 2">
    <name type="scientific">Belliella marina</name>
    <dbReference type="NCBI Taxonomy" id="1644146"/>
    <lineage>
        <taxon>Bacteria</taxon>
        <taxon>Pseudomonadati</taxon>
        <taxon>Bacteroidota</taxon>
        <taxon>Cytophagia</taxon>
        <taxon>Cytophagales</taxon>
        <taxon>Cyclobacteriaceae</taxon>
        <taxon>Belliella</taxon>
    </lineage>
</organism>
<evidence type="ECO:0000313" key="1">
    <source>
        <dbReference type="EMBL" id="MFD2037594.1"/>
    </source>
</evidence>
<comment type="caution">
    <text evidence="1">The sequence shown here is derived from an EMBL/GenBank/DDBJ whole genome shotgun (WGS) entry which is preliminary data.</text>
</comment>
<accession>A0ABW4VSF4</accession>
<keyword evidence="2" id="KW-1185">Reference proteome</keyword>
<proteinExistence type="predicted"/>
<reference evidence="2" key="1">
    <citation type="journal article" date="2019" name="Int. J. Syst. Evol. Microbiol.">
        <title>The Global Catalogue of Microorganisms (GCM) 10K type strain sequencing project: providing services to taxonomists for standard genome sequencing and annotation.</title>
        <authorList>
            <consortium name="The Broad Institute Genomics Platform"/>
            <consortium name="The Broad Institute Genome Sequencing Center for Infectious Disease"/>
            <person name="Wu L."/>
            <person name="Ma J."/>
        </authorList>
    </citation>
    <scope>NUCLEOTIDE SEQUENCE [LARGE SCALE GENOMIC DNA]</scope>
    <source>
        <strain evidence="2">CGMCC 1.15180</strain>
    </source>
</reference>
<name>A0ABW4VSF4_9BACT</name>
<gene>
    <name evidence="1" type="ORF">ACFSKL_22560</name>
</gene>
<protein>
    <submittedName>
        <fullName evidence="1">Uncharacterized protein</fullName>
    </submittedName>
</protein>
<dbReference type="Proteomes" id="UP001597361">
    <property type="component" value="Unassembled WGS sequence"/>
</dbReference>
<dbReference type="RefSeq" id="WP_376889599.1">
    <property type="nucleotide sequence ID" value="NZ_JBHUHR010000050.1"/>
</dbReference>